<protein>
    <recommendedName>
        <fullName evidence="2">Aminotransferase-like plant mobile domain-containing protein</fullName>
    </recommendedName>
</protein>
<accession>A0A1S3X5B4</accession>
<organism evidence="3">
    <name type="scientific">Nicotiana tabacum</name>
    <name type="common">Common tobacco</name>
    <dbReference type="NCBI Taxonomy" id="4097"/>
    <lineage>
        <taxon>Eukaryota</taxon>
        <taxon>Viridiplantae</taxon>
        <taxon>Streptophyta</taxon>
        <taxon>Embryophyta</taxon>
        <taxon>Tracheophyta</taxon>
        <taxon>Spermatophyta</taxon>
        <taxon>Magnoliopsida</taxon>
        <taxon>eudicotyledons</taxon>
        <taxon>Gunneridae</taxon>
        <taxon>Pentapetalae</taxon>
        <taxon>asterids</taxon>
        <taxon>lamiids</taxon>
        <taxon>Solanales</taxon>
        <taxon>Solanaceae</taxon>
        <taxon>Nicotianoideae</taxon>
        <taxon>Nicotianeae</taxon>
        <taxon>Nicotiana</taxon>
    </lineage>
</organism>
<name>A0A1S3X5B4_TOBAC</name>
<dbReference type="OrthoDB" id="1421598at2759"/>
<reference evidence="3" key="1">
    <citation type="submission" date="2025-08" db="UniProtKB">
        <authorList>
            <consortium name="RefSeq"/>
        </authorList>
    </citation>
    <scope>IDENTIFICATION</scope>
</reference>
<keyword evidence="1" id="KW-1133">Transmembrane helix</keyword>
<evidence type="ECO:0000313" key="3">
    <source>
        <dbReference type="RefSeq" id="XP_016435031.1"/>
    </source>
</evidence>
<dbReference type="AlphaFoldDB" id="A0A1S3X5B4"/>
<dbReference type="InterPro" id="IPR044824">
    <property type="entry name" value="MAIN-like"/>
</dbReference>
<dbReference type="PANTHER" id="PTHR46033">
    <property type="entry name" value="PROTEIN MAIN-LIKE 2"/>
    <property type="match status" value="1"/>
</dbReference>
<dbReference type="Pfam" id="PF10536">
    <property type="entry name" value="PMD"/>
    <property type="match status" value="1"/>
</dbReference>
<feature type="domain" description="Aminotransferase-like plant mobile" evidence="2">
    <location>
        <begin position="2"/>
        <end position="142"/>
    </location>
</feature>
<dbReference type="PANTHER" id="PTHR46033:SF8">
    <property type="entry name" value="PROTEIN MAINTENANCE OF MERISTEMS-LIKE"/>
    <property type="match status" value="1"/>
</dbReference>
<evidence type="ECO:0000256" key="1">
    <source>
        <dbReference type="SAM" id="Phobius"/>
    </source>
</evidence>
<keyword evidence="1" id="KW-0472">Membrane</keyword>
<dbReference type="KEGG" id="nta:107761321"/>
<dbReference type="GO" id="GO:0010073">
    <property type="term" value="P:meristem maintenance"/>
    <property type="evidence" value="ECO:0007669"/>
    <property type="project" value="InterPro"/>
</dbReference>
<gene>
    <name evidence="3" type="primary">LOC107761321</name>
</gene>
<feature type="transmembrane region" description="Helical" evidence="1">
    <location>
        <begin position="109"/>
        <end position="134"/>
    </location>
</feature>
<sequence length="151" mass="17625">MDFYRIIEIGRLQFDWALITDMIERWRPEIHTFHLHIGEATITLEDVKVLFGLPVNGIPRLTSFQHLESTALSGASRLQLTPIRQHLVTLHAEITNDSPLEDIHRQTRLLLRMMFGGILFPNILGNLVSLRFLYHPERLDDLPGYIWVELF</sequence>
<keyword evidence="1" id="KW-0812">Transmembrane</keyword>
<dbReference type="PaxDb" id="4097-A0A1S3X5B4"/>
<proteinExistence type="predicted"/>
<dbReference type="InterPro" id="IPR019557">
    <property type="entry name" value="AminoTfrase-like_pln_mobile"/>
</dbReference>
<dbReference type="RefSeq" id="XP_016435031.1">
    <property type="nucleotide sequence ID" value="XM_016579545.1"/>
</dbReference>
<evidence type="ECO:0000259" key="2">
    <source>
        <dbReference type="Pfam" id="PF10536"/>
    </source>
</evidence>